<feature type="compositionally biased region" description="Low complexity" evidence="11">
    <location>
        <begin position="467"/>
        <end position="482"/>
    </location>
</feature>
<gene>
    <name evidence="13" type="ORF">SAPINGB_P001269</name>
</gene>
<feature type="compositionally biased region" description="Polar residues" evidence="11">
    <location>
        <begin position="953"/>
        <end position="965"/>
    </location>
</feature>
<feature type="compositionally biased region" description="Basic and acidic residues" evidence="11">
    <location>
        <begin position="456"/>
        <end position="466"/>
    </location>
</feature>
<feature type="compositionally biased region" description="Polar residues" evidence="11">
    <location>
        <begin position="921"/>
        <end position="931"/>
    </location>
</feature>
<organism evidence="13 14">
    <name type="scientific">Magnusiomyces paraingens</name>
    <dbReference type="NCBI Taxonomy" id="2606893"/>
    <lineage>
        <taxon>Eukaryota</taxon>
        <taxon>Fungi</taxon>
        <taxon>Dikarya</taxon>
        <taxon>Ascomycota</taxon>
        <taxon>Saccharomycotina</taxon>
        <taxon>Dipodascomycetes</taxon>
        <taxon>Dipodascales</taxon>
        <taxon>Dipodascaceae</taxon>
        <taxon>Magnusiomyces</taxon>
    </lineage>
</organism>
<evidence type="ECO:0000313" key="13">
    <source>
        <dbReference type="EMBL" id="VVT46550.1"/>
    </source>
</evidence>
<feature type="compositionally biased region" description="Low complexity" evidence="11">
    <location>
        <begin position="937"/>
        <end position="950"/>
    </location>
</feature>
<feature type="region of interest" description="Disordered" evidence="11">
    <location>
        <begin position="185"/>
        <end position="251"/>
    </location>
</feature>
<keyword evidence="7" id="KW-0804">Transcription</keyword>
<dbReference type="EMBL" id="CABVLU010000001">
    <property type="protein sequence ID" value="VVT46550.1"/>
    <property type="molecule type" value="Genomic_DNA"/>
</dbReference>
<evidence type="ECO:0000256" key="10">
    <source>
        <dbReference type="SAM" id="Coils"/>
    </source>
</evidence>
<sequence>MIQPQDRTESLKRKLSSYTSDLYPKAPMATSSSSPSSSQKDISSSKQLNNSPVNSSSSSQTSPKQPQQQQQQQQQQQKQQQQQQQQPSEVISFLSSSSSSSSPSSSASPSPVSSPRPAKIRKHNNSSSPPKGTSPQPIAIAPAPPLIPNLVANTGTSTLASKRKQPSYKQSAPNAFNTFSVKIAKNPKQSQQHSNSPDIKQETLSRKSSPQPLQIVHHNPQSSTTSSSLSSSLSSPSSSATTNPSLKKPNQTISFVANGSRKVLGQVCSNCGTTRTPLWRRAPDGSTICNACGLYLKARNTARPVHLKRPPQTATIVLEQGSAASSSSSSSIPNSPKHPVTILPNFQYKTNTTSSSSSSSSSSASASASVAPTSAPAQPPSVSTTCHETQGTCPGDGHCNGTGGSVACSGCPAYNNRLIKTVQLSHKSASSASSASASSFSFSSSSSSSSNFNDPNDPHINDRNDSNDNNESISSMNDSSSDIQEENASTTATATTTTTTTTVVIACQNCNTTITPLWRRDEAGHTICNACGLYHRLHGVHRPVGMKKSTIKRRRRIIGIPQAEFRYATFQQQQQTGPIQAVIAAQSATSATGPTASSPNASSVNSSPIIAATAVATTTTACTNADTASSAARSPEHTVESPPSRLIATASSTSPASRAQSTSPALLPALPAADANAATSSSSSSSSSSKTAPNRSLVTGTLNVSATTGTSSVKVGESPITTPTSSSHHHSLRVLPPIVLSKPDSSSSSSSSTSRPPLDSISSSDSHYTSTTSSAPVVTTVVATAASPQSSTNSAPTSPNIAPPAGPIAIDFTHSFRSLPRPCPMVHSPSNPAASNMRSPSPSSSSTTGSKPIGSPSDLAQYHYPDSSARLPSISSISYESVQATTTTTTAAATNSTSNKQRQNTVGSPSQDDAPRDHSLSIRSILNQEPSSGAIPITISRNGGSNSNIGVVGTTSSRSANQGTNSSSLSSSLSSSASWHESPEGVFVASSSSSSSSSSNHHHNQAGTGTGTGTGTVTGITTNSVADAAAKDAILSDIPSSISPAHVREILTIKKRKLEEKLAKHRRRLADTERLLAACNDKLDEIS</sequence>
<dbReference type="GO" id="GO:0006879">
    <property type="term" value="P:intracellular iron ion homeostasis"/>
    <property type="evidence" value="ECO:0007669"/>
    <property type="project" value="UniProtKB-ARBA"/>
</dbReference>
<dbReference type="GO" id="GO:0005634">
    <property type="term" value="C:nucleus"/>
    <property type="evidence" value="ECO:0007669"/>
    <property type="project" value="UniProtKB-SubCell"/>
</dbReference>
<dbReference type="SUPFAM" id="SSF57716">
    <property type="entry name" value="Glucocorticoid receptor-like (DNA-binding domain)"/>
    <property type="match status" value="2"/>
</dbReference>
<evidence type="ECO:0000256" key="5">
    <source>
        <dbReference type="ARBA" id="ARBA00022833"/>
    </source>
</evidence>
<feature type="compositionally biased region" description="Low complexity" evidence="11">
    <location>
        <begin position="222"/>
        <end position="246"/>
    </location>
</feature>
<comment type="subcellular location">
    <subcellularLocation>
        <location evidence="1">Nucleus</location>
    </subcellularLocation>
</comment>
<evidence type="ECO:0000256" key="4">
    <source>
        <dbReference type="ARBA" id="ARBA00022771"/>
    </source>
</evidence>
<dbReference type="Pfam" id="PF00320">
    <property type="entry name" value="GATA"/>
    <property type="match status" value="2"/>
</dbReference>
<feature type="compositionally biased region" description="Low complexity" evidence="11">
    <location>
        <begin position="55"/>
        <end position="88"/>
    </location>
</feature>
<evidence type="ECO:0000313" key="14">
    <source>
        <dbReference type="Proteomes" id="UP000398389"/>
    </source>
</evidence>
<dbReference type="PANTHER" id="PTHR10071:SF335">
    <property type="entry name" value="IRON-SENSING TRANSCRIPTIONAL REPRESSOR-RELATED"/>
    <property type="match status" value="1"/>
</dbReference>
<evidence type="ECO:0000256" key="11">
    <source>
        <dbReference type="SAM" id="MobiDB-lite"/>
    </source>
</evidence>
<feature type="region of interest" description="Disordered" evidence="11">
    <location>
        <begin position="788"/>
        <end position="808"/>
    </location>
</feature>
<feature type="region of interest" description="Disordered" evidence="11">
    <location>
        <begin position="820"/>
        <end position="866"/>
    </location>
</feature>
<feature type="compositionally biased region" description="Low complexity" evidence="11">
    <location>
        <begin position="322"/>
        <end position="331"/>
    </location>
</feature>
<dbReference type="CDD" id="cd00202">
    <property type="entry name" value="ZnF_GATA"/>
    <property type="match status" value="2"/>
</dbReference>
<dbReference type="GO" id="GO:0000981">
    <property type="term" value="F:DNA-binding transcription factor activity, RNA polymerase II-specific"/>
    <property type="evidence" value="ECO:0007669"/>
    <property type="project" value="TreeGrafter"/>
</dbReference>
<dbReference type="Proteomes" id="UP000398389">
    <property type="component" value="Unassembled WGS sequence"/>
</dbReference>
<feature type="region of interest" description="Disordered" evidence="11">
    <location>
        <begin position="889"/>
        <end position="1015"/>
    </location>
</feature>
<dbReference type="PROSITE" id="PS50114">
    <property type="entry name" value="GATA_ZN_FINGER_2"/>
    <property type="match status" value="2"/>
</dbReference>
<feature type="region of interest" description="Disordered" evidence="11">
    <location>
        <begin position="626"/>
        <end position="774"/>
    </location>
</feature>
<keyword evidence="3" id="KW-0677">Repeat</keyword>
<evidence type="ECO:0000256" key="6">
    <source>
        <dbReference type="ARBA" id="ARBA00023015"/>
    </source>
</evidence>
<evidence type="ECO:0000256" key="8">
    <source>
        <dbReference type="ARBA" id="ARBA00023242"/>
    </source>
</evidence>
<feature type="region of interest" description="Disordered" evidence="11">
    <location>
        <begin position="1"/>
        <end position="173"/>
    </location>
</feature>
<dbReference type="InterPro" id="IPR000679">
    <property type="entry name" value="Znf_GATA"/>
</dbReference>
<feature type="region of interest" description="Disordered" evidence="11">
    <location>
        <begin position="320"/>
        <end position="390"/>
    </location>
</feature>
<feature type="compositionally biased region" description="Low complexity" evidence="11">
    <location>
        <begin position="95"/>
        <end position="115"/>
    </location>
</feature>
<feature type="compositionally biased region" description="Polar residues" evidence="11">
    <location>
        <begin position="125"/>
        <end position="134"/>
    </location>
</feature>
<feature type="compositionally biased region" description="Low complexity" evidence="11">
    <location>
        <begin position="966"/>
        <end position="978"/>
    </location>
</feature>
<dbReference type="Gene3D" id="3.30.50.10">
    <property type="entry name" value="Erythroid Transcription Factor GATA-1, subunit A"/>
    <property type="match status" value="2"/>
</dbReference>
<dbReference type="GO" id="GO:0045944">
    <property type="term" value="P:positive regulation of transcription by RNA polymerase II"/>
    <property type="evidence" value="ECO:0007669"/>
    <property type="project" value="TreeGrafter"/>
</dbReference>
<dbReference type="InterPro" id="IPR039355">
    <property type="entry name" value="Transcription_factor_GATA"/>
</dbReference>
<dbReference type="AlphaFoldDB" id="A0A5E8B4V1"/>
<dbReference type="SMART" id="SM00401">
    <property type="entry name" value="ZnF_GATA"/>
    <property type="match status" value="2"/>
</dbReference>
<feature type="coiled-coil region" evidence="10">
    <location>
        <begin position="1048"/>
        <end position="1082"/>
    </location>
</feature>
<dbReference type="FunFam" id="3.30.50.10:FF:000039">
    <property type="entry name" value="Siderophore transcription factor SreA"/>
    <property type="match status" value="1"/>
</dbReference>
<feature type="domain" description="GATA-type" evidence="12">
    <location>
        <begin position="262"/>
        <end position="309"/>
    </location>
</feature>
<accession>A0A5E8B4V1</accession>
<keyword evidence="14" id="KW-1185">Reference proteome</keyword>
<keyword evidence="8" id="KW-0539">Nucleus</keyword>
<keyword evidence="10" id="KW-0175">Coiled coil</keyword>
<name>A0A5E8B4V1_9ASCO</name>
<feature type="compositionally biased region" description="Basic and acidic residues" evidence="11">
    <location>
        <begin position="1"/>
        <end position="12"/>
    </location>
</feature>
<evidence type="ECO:0000256" key="2">
    <source>
        <dbReference type="ARBA" id="ARBA00022723"/>
    </source>
</evidence>
<feature type="compositionally biased region" description="Low complexity" evidence="11">
    <location>
        <begin position="889"/>
        <end position="899"/>
    </location>
</feature>
<dbReference type="RefSeq" id="XP_031851883.1">
    <property type="nucleotide sequence ID" value="XM_031995992.1"/>
</dbReference>
<keyword evidence="2" id="KW-0479">Metal-binding</keyword>
<feature type="compositionally biased region" description="Polar residues" evidence="11">
    <location>
        <begin position="900"/>
        <end position="911"/>
    </location>
</feature>
<protein>
    <recommendedName>
        <fullName evidence="12">GATA-type domain-containing protein</fullName>
    </recommendedName>
</protein>
<feature type="compositionally biased region" description="Polar residues" evidence="11">
    <location>
        <begin position="151"/>
        <end position="160"/>
    </location>
</feature>
<dbReference type="GeneID" id="43580092"/>
<evidence type="ECO:0000256" key="7">
    <source>
        <dbReference type="ARBA" id="ARBA00023163"/>
    </source>
</evidence>
<keyword evidence="4 9" id="KW-0863">Zinc-finger</keyword>
<proteinExistence type="predicted"/>
<reference evidence="13 14" key="1">
    <citation type="submission" date="2019-09" db="EMBL/GenBank/DDBJ databases">
        <authorList>
            <person name="Brejova B."/>
        </authorList>
    </citation>
    <scope>NUCLEOTIDE SEQUENCE [LARGE SCALE GENOMIC DNA]</scope>
</reference>
<dbReference type="PROSITE" id="PS00344">
    <property type="entry name" value="GATA_ZN_FINGER_1"/>
    <property type="match status" value="2"/>
</dbReference>
<dbReference type="PRINTS" id="PR00619">
    <property type="entry name" value="GATAZNFINGER"/>
</dbReference>
<dbReference type="GO" id="GO:0000978">
    <property type="term" value="F:RNA polymerase II cis-regulatory region sequence-specific DNA binding"/>
    <property type="evidence" value="ECO:0007669"/>
    <property type="project" value="TreeGrafter"/>
</dbReference>
<feature type="domain" description="GATA-type" evidence="12">
    <location>
        <begin position="507"/>
        <end position="554"/>
    </location>
</feature>
<feature type="compositionally biased region" description="Polar residues" evidence="11">
    <location>
        <begin position="693"/>
        <end position="713"/>
    </location>
</feature>
<feature type="compositionally biased region" description="Low complexity" evidence="11">
    <location>
        <begin position="828"/>
        <end position="857"/>
    </location>
</feature>
<feature type="compositionally biased region" description="Polar residues" evidence="11">
    <location>
        <begin position="187"/>
        <end position="198"/>
    </location>
</feature>
<evidence type="ECO:0000256" key="3">
    <source>
        <dbReference type="ARBA" id="ARBA00022737"/>
    </source>
</evidence>
<feature type="compositionally biased region" description="Low complexity" evidence="11">
    <location>
        <begin position="648"/>
        <end position="692"/>
    </location>
</feature>
<feature type="compositionally biased region" description="Low complexity" evidence="11">
    <location>
        <begin position="31"/>
        <end position="45"/>
    </location>
</feature>
<dbReference type="PANTHER" id="PTHR10071">
    <property type="entry name" value="TRANSCRIPTION FACTOR GATA FAMILY MEMBER"/>
    <property type="match status" value="1"/>
</dbReference>
<dbReference type="GO" id="GO:0000122">
    <property type="term" value="P:negative regulation of transcription by RNA polymerase II"/>
    <property type="evidence" value="ECO:0007669"/>
    <property type="project" value="TreeGrafter"/>
</dbReference>
<keyword evidence="6" id="KW-0805">Transcription regulation</keyword>
<dbReference type="OrthoDB" id="515401at2759"/>
<feature type="compositionally biased region" description="Low complexity" evidence="11">
    <location>
        <begin position="352"/>
        <end position="385"/>
    </location>
</feature>
<feature type="compositionally biased region" description="Low complexity" evidence="11">
    <location>
        <begin position="741"/>
        <end position="774"/>
    </location>
</feature>
<dbReference type="InterPro" id="IPR013088">
    <property type="entry name" value="Znf_NHR/GATA"/>
</dbReference>
<dbReference type="FunFam" id="3.30.50.10:FF:000007">
    <property type="entry name" value="Nitrogen regulatory AreA, N-terminal"/>
    <property type="match status" value="1"/>
</dbReference>
<dbReference type="GO" id="GO:0008270">
    <property type="term" value="F:zinc ion binding"/>
    <property type="evidence" value="ECO:0007669"/>
    <property type="project" value="UniProtKB-KW"/>
</dbReference>
<feature type="compositionally biased region" description="Low complexity" evidence="11">
    <location>
        <begin position="990"/>
        <end position="999"/>
    </location>
</feature>
<evidence type="ECO:0000256" key="9">
    <source>
        <dbReference type="PROSITE-ProRule" id="PRU00094"/>
    </source>
</evidence>
<keyword evidence="5" id="KW-0862">Zinc</keyword>
<evidence type="ECO:0000259" key="12">
    <source>
        <dbReference type="PROSITE" id="PS50114"/>
    </source>
</evidence>
<feature type="region of interest" description="Disordered" evidence="11">
    <location>
        <begin position="446"/>
        <end position="495"/>
    </location>
</feature>
<evidence type="ECO:0000256" key="1">
    <source>
        <dbReference type="ARBA" id="ARBA00004123"/>
    </source>
</evidence>